<gene>
    <name evidence="1" type="ORF">R1sor_011792</name>
</gene>
<organism evidence="1 2">
    <name type="scientific">Riccia sorocarpa</name>
    <dbReference type="NCBI Taxonomy" id="122646"/>
    <lineage>
        <taxon>Eukaryota</taxon>
        <taxon>Viridiplantae</taxon>
        <taxon>Streptophyta</taxon>
        <taxon>Embryophyta</taxon>
        <taxon>Marchantiophyta</taxon>
        <taxon>Marchantiopsida</taxon>
        <taxon>Marchantiidae</taxon>
        <taxon>Marchantiales</taxon>
        <taxon>Ricciaceae</taxon>
        <taxon>Riccia</taxon>
    </lineage>
</organism>
<protein>
    <submittedName>
        <fullName evidence="1">Uncharacterized protein</fullName>
    </submittedName>
</protein>
<proteinExistence type="predicted"/>
<dbReference type="AlphaFoldDB" id="A0ABD3I2X6"/>
<dbReference type="EMBL" id="JBJQOH010000002">
    <property type="protein sequence ID" value="KAL3697716.1"/>
    <property type="molecule type" value="Genomic_DNA"/>
</dbReference>
<sequence>MADYNSVLGDDDYPPWLTASKETFDDNQTTAPIIAVHKRRFAQIPGEEELQAPFQWIRCTFRSLRPNVSIRLGNGRSSIANGGKSQ</sequence>
<reference evidence="1 2" key="1">
    <citation type="submission" date="2024-09" db="EMBL/GenBank/DDBJ databases">
        <title>Chromosome-scale assembly of Riccia sorocarpa.</title>
        <authorList>
            <person name="Paukszto L."/>
        </authorList>
    </citation>
    <scope>NUCLEOTIDE SEQUENCE [LARGE SCALE GENOMIC DNA]</scope>
    <source>
        <strain evidence="1">LP-2024</strain>
        <tissue evidence="1">Aerial parts of the thallus</tissue>
    </source>
</reference>
<evidence type="ECO:0000313" key="2">
    <source>
        <dbReference type="Proteomes" id="UP001633002"/>
    </source>
</evidence>
<evidence type="ECO:0000313" key="1">
    <source>
        <dbReference type="EMBL" id="KAL3697716.1"/>
    </source>
</evidence>
<comment type="caution">
    <text evidence="1">The sequence shown here is derived from an EMBL/GenBank/DDBJ whole genome shotgun (WGS) entry which is preliminary data.</text>
</comment>
<name>A0ABD3I2X6_9MARC</name>
<accession>A0ABD3I2X6</accession>
<keyword evidence="2" id="KW-1185">Reference proteome</keyword>
<dbReference type="Proteomes" id="UP001633002">
    <property type="component" value="Unassembled WGS sequence"/>
</dbReference>